<name>A0A7G9Y1Y2_9EURY</name>
<dbReference type="EMBL" id="MT630699">
    <property type="protein sequence ID" value="QNO42016.1"/>
    <property type="molecule type" value="Genomic_DNA"/>
</dbReference>
<reference evidence="1" key="1">
    <citation type="submission" date="2020-06" db="EMBL/GenBank/DDBJ databases">
        <title>Unique genomic features of the anaerobic methanotrophic archaea.</title>
        <authorList>
            <person name="Chadwick G.L."/>
            <person name="Skennerton C.T."/>
            <person name="Laso-Perez R."/>
            <person name="Leu A.O."/>
            <person name="Speth D.R."/>
            <person name="Yu H."/>
            <person name="Morgan-Lang C."/>
            <person name="Hatzenpichler R."/>
            <person name="Goudeau D."/>
            <person name="Malmstrom R."/>
            <person name="Brazelton W.J."/>
            <person name="Woyke T."/>
            <person name="Hallam S.J."/>
            <person name="Tyson G.W."/>
            <person name="Wegener G."/>
            <person name="Boetius A."/>
            <person name="Orphan V."/>
        </authorList>
    </citation>
    <scope>NUCLEOTIDE SEQUENCE</scope>
</reference>
<dbReference type="AlphaFoldDB" id="A0A7G9Y1Y2"/>
<proteinExistence type="predicted"/>
<protein>
    <submittedName>
        <fullName evidence="1">Uncharacterized protein</fullName>
    </submittedName>
</protein>
<evidence type="ECO:0000313" key="1">
    <source>
        <dbReference type="EMBL" id="QNO42016.1"/>
    </source>
</evidence>
<organism evidence="1">
    <name type="scientific">Candidatus Methanogaster sp. ANME-2c ERB4</name>
    <dbReference type="NCBI Taxonomy" id="2759911"/>
    <lineage>
        <taxon>Archaea</taxon>
        <taxon>Methanobacteriati</taxon>
        <taxon>Methanobacteriota</taxon>
        <taxon>Stenosarchaea group</taxon>
        <taxon>Methanomicrobia</taxon>
        <taxon>Methanosarcinales</taxon>
        <taxon>ANME-2 cluster</taxon>
        <taxon>Candidatus Methanogasteraceae</taxon>
        <taxon>Candidatus Methanogaster</taxon>
    </lineage>
</organism>
<accession>A0A7G9Y1Y2</accession>
<sequence length="58" mass="6084">MGVSNLESFIPSLVNSGIRSLSIATPAIIIDPMTGPFPASSTPAISIRLTPYEVNILL</sequence>
<gene>
    <name evidence="1" type="ORF">NNDBAHDD_00001</name>
</gene>